<gene>
    <name evidence="2" type="ORF">PLEPLA_LOCUS12687</name>
</gene>
<organism evidence="2 3">
    <name type="scientific">Pleuronectes platessa</name>
    <name type="common">European plaice</name>
    <dbReference type="NCBI Taxonomy" id="8262"/>
    <lineage>
        <taxon>Eukaryota</taxon>
        <taxon>Metazoa</taxon>
        <taxon>Chordata</taxon>
        <taxon>Craniata</taxon>
        <taxon>Vertebrata</taxon>
        <taxon>Euteleostomi</taxon>
        <taxon>Actinopterygii</taxon>
        <taxon>Neopterygii</taxon>
        <taxon>Teleostei</taxon>
        <taxon>Neoteleostei</taxon>
        <taxon>Acanthomorphata</taxon>
        <taxon>Carangaria</taxon>
        <taxon>Pleuronectiformes</taxon>
        <taxon>Pleuronectoidei</taxon>
        <taxon>Pleuronectidae</taxon>
        <taxon>Pleuronectes</taxon>
    </lineage>
</organism>
<name>A0A9N7YHV1_PLEPL</name>
<accession>A0A9N7YHV1</accession>
<comment type="caution">
    <text evidence="2">The sequence shown here is derived from an EMBL/GenBank/DDBJ whole genome shotgun (WGS) entry which is preliminary data.</text>
</comment>
<reference evidence="2" key="1">
    <citation type="submission" date="2020-03" db="EMBL/GenBank/DDBJ databases">
        <authorList>
            <person name="Weist P."/>
        </authorList>
    </citation>
    <scope>NUCLEOTIDE SEQUENCE</scope>
</reference>
<proteinExistence type="predicted"/>
<feature type="region of interest" description="Disordered" evidence="1">
    <location>
        <begin position="23"/>
        <end position="78"/>
    </location>
</feature>
<protein>
    <submittedName>
        <fullName evidence="2">Uncharacterized protein</fullName>
    </submittedName>
</protein>
<dbReference type="Proteomes" id="UP001153269">
    <property type="component" value="Unassembled WGS sequence"/>
</dbReference>
<evidence type="ECO:0000313" key="3">
    <source>
        <dbReference type="Proteomes" id="UP001153269"/>
    </source>
</evidence>
<dbReference type="EMBL" id="CADEAL010000752">
    <property type="protein sequence ID" value="CAB1424759.1"/>
    <property type="molecule type" value="Genomic_DNA"/>
</dbReference>
<evidence type="ECO:0000313" key="2">
    <source>
        <dbReference type="EMBL" id="CAB1424759.1"/>
    </source>
</evidence>
<sequence length="139" mass="14651">MDDQSTVKDVTLCCMVVSVPSAGGVGTPQTCPPPPAPSSFTLPKPIDTEPPPVPVNSPRSSWTVMRRGGVPSRTEPTAPDLGWGCYSQRSLAFILVAVVFITTEPVSSPSCLSLSPSRSLPSSVFPLFRLSSGLYVSFP</sequence>
<keyword evidence="3" id="KW-1185">Reference proteome</keyword>
<evidence type="ECO:0000256" key="1">
    <source>
        <dbReference type="SAM" id="MobiDB-lite"/>
    </source>
</evidence>
<dbReference type="AlphaFoldDB" id="A0A9N7YHV1"/>